<evidence type="ECO:0000256" key="1">
    <source>
        <dbReference type="ARBA" id="ARBA00004141"/>
    </source>
</evidence>
<gene>
    <name evidence="7" type="ORF">J5N97_028491</name>
</gene>
<feature type="transmembrane region" description="Helical" evidence="6">
    <location>
        <begin position="238"/>
        <end position="261"/>
    </location>
</feature>
<feature type="transmembrane region" description="Helical" evidence="6">
    <location>
        <begin position="385"/>
        <end position="407"/>
    </location>
</feature>
<keyword evidence="4 6" id="KW-1133">Transmembrane helix</keyword>
<comment type="caution">
    <text evidence="7">The sequence shown here is derived from an EMBL/GenBank/DDBJ whole genome shotgun (WGS) entry which is preliminary data.</text>
</comment>
<dbReference type="GO" id="GO:1990961">
    <property type="term" value="P:xenobiotic detoxification by transmembrane export across the plasma membrane"/>
    <property type="evidence" value="ECO:0007669"/>
    <property type="project" value="InterPro"/>
</dbReference>
<evidence type="ECO:0000313" key="8">
    <source>
        <dbReference type="Proteomes" id="UP001085076"/>
    </source>
</evidence>
<feature type="transmembrane region" description="Helical" evidence="6">
    <location>
        <begin position="356"/>
        <end position="378"/>
    </location>
</feature>
<evidence type="ECO:0000256" key="4">
    <source>
        <dbReference type="ARBA" id="ARBA00022989"/>
    </source>
</evidence>
<dbReference type="NCBIfam" id="TIGR00797">
    <property type="entry name" value="matE"/>
    <property type="match status" value="1"/>
</dbReference>
<evidence type="ECO:0000256" key="2">
    <source>
        <dbReference type="ARBA" id="ARBA00010199"/>
    </source>
</evidence>
<feature type="transmembrane region" description="Helical" evidence="6">
    <location>
        <begin position="195"/>
        <end position="217"/>
    </location>
</feature>
<feature type="transmembrane region" description="Helical" evidence="6">
    <location>
        <begin position="281"/>
        <end position="300"/>
    </location>
</feature>
<name>A0A9D5BZK5_9LILI</name>
<dbReference type="Pfam" id="PF01554">
    <property type="entry name" value="MatE"/>
    <property type="match status" value="2"/>
</dbReference>
<proteinExistence type="inferred from homology"/>
<feature type="transmembrane region" description="Helical" evidence="6">
    <location>
        <begin position="413"/>
        <end position="436"/>
    </location>
</feature>
<dbReference type="GO" id="GO:0042910">
    <property type="term" value="F:xenobiotic transmembrane transporter activity"/>
    <property type="evidence" value="ECO:0007669"/>
    <property type="project" value="InterPro"/>
</dbReference>
<dbReference type="CDD" id="cd13132">
    <property type="entry name" value="MATE_eukaryotic"/>
    <property type="match status" value="1"/>
</dbReference>
<evidence type="ECO:0000256" key="6">
    <source>
        <dbReference type="RuleBase" id="RU004914"/>
    </source>
</evidence>
<evidence type="ECO:0000313" key="7">
    <source>
        <dbReference type="EMBL" id="KAJ0963369.1"/>
    </source>
</evidence>
<feature type="transmembrane region" description="Helical" evidence="6">
    <location>
        <begin position="96"/>
        <end position="114"/>
    </location>
</feature>
<keyword evidence="5 6" id="KW-0472">Membrane</keyword>
<dbReference type="Proteomes" id="UP001085076">
    <property type="component" value="Miscellaneous, Linkage group lg09"/>
</dbReference>
<dbReference type="EMBL" id="JAGGNH010000009">
    <property type="protein sequence ID" value="KAJ0963369.1"/>
    <property type="molecule type" value="Genomic_DNA"/>
</dbReference>
<accession>A0A9D5BZK5</accession>
<evidence type="ECO:0000256" key="3">
    <source>
        <dbReference type="ARBA" id="ARBA00022692"/>
    </source>
</evidence>
<dbReference type="GO" id="GO:0015297">
    <property type="term" value="F:antiporter activity"/>
    <property type="evidence" value="ECO:0007669"/>
    <property type="project" value="InterPro"/>
</dbReference>
<dbReference type="PANTHER" id="PTHR11206">
    <property type="entry name" value="MULTIDRUG RESISTANCE PROTEIN"/>
    <property type="match status" value="1"/>
</dbReference>
<protein>
    <recommendedName>
        <fullName evidence="6">Protein DETOXIFICATION</fullName>
    </recommendedName>
    <alternativeName>
        <fullName evidence="6">Multidrug and toxic compound extrusion protein</fullName>
    </alternativeName>
</protein>
<feature type="transmembrane region" description="Helical" evidence="6">
    <location>
        <begin position="21"/>
        <end position="41"/>
    </location>
</feature>
<keyword evidence="3 6" id="KW-0812">Transmembrane</keyword>
<comment type="subcellular location">
    <subcellularLocation>
        <location evidence="1">Membrane</location>
        <topology evidence="1">Multi-pass membrane protein</topology>
    </subcellularLocation>
</comment>
<feature type="transmembrane region" description="Helical" evidence="6">
    <location>
        <begin position="163"/>
        <end position="183"/>
    </location>
</feature>
<dbReference type="AlphaFoldDB" id="A0A9D5BZK5"/>
<dbReference type="InterPro" id="IPR045069">
    <property type="entry name" value="MATE_euk"/>
</dbReference>
<evidence type="ECO:0000256" key="5">
    <source>
        <dbReference type="ARBA" id="ARBA00023136"/>
    </source>
</evidence>
<feature type="transmembrane region" description="Helical" evidence="6">
    <location>
        <begin position="61"/>
        <end position="84"/>
    </location>
</feature>
<feature type="transmembrane region" description="Helical" evidence="6">
    <location>
        <begin position="312"/>
        <end position="336"/>
    </location>
</feature>
<dbReference type="OrthoDB" id="2126698at2759"/>
<reference evidence="7" key="1">
    <citation type="submission" date="2021-03" db="EMBL/GenBank/DDBJ databases">
        <authorList>
            <person name="Li Z."/>
            <person name="Yang C."/>
        </authorList>
    </citation>
    <scope>NUCLEOTIDE SEQUENCE</scope>
    <source>
        <strain evidence="7">Dzin_1.0</strain>
        <tissue evidence="7">Leaf</tissue>
    </source>
</reference>
<comment type="similarity">
    <text evidence="2 6">Belongs to the multi antimicrobial extrusion (MATE) (TC 2.A.66.1) family.</text>
</comment>
<dbReference type="GO" id="GO:0016020">
    <property type="term" value="C:membrane"/>
    <property type="evidence" value="ECO:0007669"/>
    <property type="project" value="UniProtKB-SubCell"/>
</dbReference>
<dbReference type="InterPro" id="IPR002528">
    <property type="entry name" value="MATE_fam"/>
</dbReference>
<reference evidence="7" key="2">
    <citation type="journal article" date="2022" name="Hortic Res">
        <title>The genome of Dioscorea zingiberensis sheds light on the biosynthesis, origin and evolution of the medicinally important diosgenin saponins.</title>
        <authorList>
            <person name="Li Y."/>
            <person name="Tan C."/>
            <person name="Li Z."/>
            <person name="Guo J."/>
            <person name="Li S."/>
            <person name="Chen X."/>
            <person name="Wang C."/>
            <person name="Dai X."/>
            <person name="Yang H."/>
            <person name="Song W."/>
            <person name="Hou L."/>
            <person name="Xu J."/>
            <person name="Tong Z."/>
            <person name="Xu A."/>
            <person name="Yuan X."/>
            <person name="Wang W."/>
            <person name="Yang Q."/>
            <person name="Chen L."/>
            <person name="Sun Z."/>
            <person name="Wang K."/>
            <person name="Pan B."/>
            <person name="Chen J."/>
            <person name="Bao Y."/>
            <person name="Liu F."/>
            <person name="Qi X."/>
            <person name="Gang D.R."/>
            <person name="Wen J."/>
            <person name="Li J."/>
        </authorList>
    </citation>
    <scope>NUCLEOTIDE SEQUENCE</scope>
    <source>
        <strain evidence="7">Dzin_1.0</strain>
    </source>
</reference>
<organism evidence="7 8">
    <name type="scientific">Dioscorea zingiberensis</name>
    <dbReference type="NCBI Taxonomy" id="325984"/>
    <lineage>
        <taxon>Eukaryota</taxon>
        <taxon>Viridiplantae</taxon>
        <taxon>Streptophyta</taxon>
        <taxon>Embryophyta</taxon>
        <taxon>Tracheophyta</taxon>
        <taxon>Spermatophyta</taxon>
        <taxon>Magnoliopsida</taxon>
        <taxon>Liliopsida</taxon>
        <taxon>Dioscoreales</taxon>
        <taxon>Dioscoreaceae</taxon>
        <taxon>Dioscorea</taxon>
    </lineage>
</organism>
<sequence length="464" mass="50549">MGIMGRRSWDESKRTWHIAGPAILTGVFQFSIGFVTVAFVGHLGELELAAVAVVQNVIEGFAYGILLGMGSALETLCGQAVGAGQLNMLGIYMQRSWVITGVTGLVLTPFYVFTSPILKLLHQSENISEIAGKYATWVIPQLFGYAMNFPLQKFFQAQSKVWVMTVIAGVVLAIHVLLNWIFVTKLGYGLEGAAIVGNVSWWLINLAQMVYLVSGFFPESWTGFSLLAFKSLTAFLKLSLASAIMLCLELWYYTAVIILVGCLKNPEVAVSAISICMNYQLWTLMIALGFTAAVSVRVSNELGAGHPKAAKFSVIVSVATSAFLGLIFMAAVLITRKQLPKFFSDQPEVVRETSKLAYLLGATMLINSIQPVLSGVAVGAGWQSLVAFINIGCYYLFGLPVGAVLGFKLKLNALGIWSGMLVGSLLQTVILLYITFKTKWQKEAMQAEERIRTWGGRMEPQSSS</sequence>
<keyword evidence="8" id="KW-1185">Reference proteome</keyword>